<dbReference type="Pfam" id="PF11799">
    <property type="entry name" value="IMS_C"/>
    <property type="match status" value="1"/>
</dbReference>
<evidence type="ECO:0000256" key="6">
    <source>
        <dbReference type="ARBA" id="ARBA00022457"/>
    </source>
</evidence>
<dbReference type="AlphaFoldDB" id="A0A0N4V8E1"/>
<keyword evidence="12" id="KW-0863">Zinc-finger</keyword>
<evidence type="ECO:0000256" key="18">
    <source>
        <dbReference type="ARBA" id="ARBA00023242"/>
    </source>
</evidence>
<keyword evidence="13" id="KW-0862">Zinc</keyword>
<dbReference type="EC" id="2.7.7.7" evidence="4"/>
<keyword evidence="10" id="KW-0479">Metal-binding</keyword>
<dbReference type="GO" id="GO:0006260">
    <property type="term" value="P:DNA replication"/>
    <property type="evidence" value="ECO:0007669"/>
    <property type="project" value="UniProtKB-KW"/>
</dbReference>
<evidence type="ECO:0000256" key="8">
    <source>
        <dbReference type="ARBA" id="ARBA00022695"/>
    </source>
</evidence>
<dbReference type="PANTHER" id="PTHR11076:SF33">
    <property type="entry name" value="DNA POLYMERASE KAPPA"/>
    <property type="match status" value="1"/>
</dbReference>
<dbReference type="EMBL" id="UXUI01008413">
    <property type="protein sequence ID" value="VDD91440.1"/>
    <property type="molecule type" value="Genomic_DNA"/>
</dbReference>
<dbReference type="InterPro" id="IPR022880">
    <property type="entry name" value="DNApol_IV"/>
</dbReference>
<evidence type="ECO:0000256" key="2">
    <source>
        <dbReference type="ARBA" id="ARBA00004123"/>
    </source>
</evidence>
<dbReference type="GO" id="GO:0008270">
    <property type="term" value="F:zinc ion binding"/>
    <property type="evidence" value="ECO:0007669"/>
    <property type="project" value="UniProtKB-KW"/>
</dbReference>
<evidence type="ECO:0000256" key="12">
    <source>
        <dbReference type="ARBA" id="ARBA00022771"/>
    </source>
</evidence>
<dbReference type="InterPro" id="IPR017961">
    <property type="entry name" value="DNA_pol_Y-fam_little_finger"/>
</dbReference>
<gene>
    <name evidence="22" type="ORF">EVEC_LOCUS6191</name>
</gene>
<dbReference type="Proteomes" id="UP000274131">
    <property type="component" value="Unassembled WGS sequence"/>
</dbReference>
<evidence type="ECO:0000256" key="17">
    <source>
        <dbReference type="ARBA" id="ARBA00023204"/>
    </source>
</evidence>
<name>A0A0N4V8E1_ENTVE</name>
<keyword evidence="23" id="KW-1185">Reference proteome</keyword>
<evidence type="ECO:0000256" key="3">
    <source>
        <dbReference type="ARBA" id="ARBA00010945"/>
    </source>
</evidence>
<dbReference type="Pfam" id="PF11798">
    <property type="entry name" value="IMS_HHH"/>
    <property type="match status" value="1"/>
</dbReference>
<evidence type="ECO:0000256" key="10">
    <source>
        <dbReference type="ARBA" id="ARBA00022723"/>
    </source>
</evidence>
<keyword evidence="7" id="KW-0808">Transferase</keyword>
<organism evidence="24">
    <name type="scientific">Enterobius vermicularis</name>
    <name type="common">Human pinworm</name>
    <dbReference type="NCBI Taxonomy" id="51028"/>
    <lineage>
        <taxon>Eukaryota</taxon>
        <taxon>Metazoa</taxon>
        <taxon>Ecdysozoa</taxon>
        <taxon>Nematoda</taxon>
        <taxon>Chromadorea</taxon>
        <taxon>Rhabditida</taxon>
        <taxon>Spirurina</taxon>
        <taxon>Oxyuridomorpha</taxon>
        <taxon>Oxyuroidea</taxon>
        <taxon>Oxyuridae</taxon>
        <taxon>Enterobius</taxon>
    </lineage>
</organism>
<evidence type="ECO:0000256" key="14">
    <source>
        <dbReference type="ARBA" id="ARBA00022842"/>
    </source>
</evidence>
<dbReference type="Gene3D" id="3.30.70.270">
    <property type="match status" value="1"/>
</dbReference>
<evidence type="ECO:0000313" key="23">
    <source>
        <dbReference type="Proteomes" id="UP000274131"/>
    </source>
</evidence>
<evidence type="ECO:0000256" key="11">
    <source>
        <dbReference type="ARBA" id="ARBA00022763"/>
    </source>
</evidence>
<dbReference type="Gene3D" id="3.40.1170.60">
    <property type="match status" value="1"/>
</dbReference>
<evidence type="ECO:0000256" key="15">
    <source>
        <dbReference type="ARBA" id="ARBA00022932"/>
    </source>
</evidence>
<dbReference type="SUPFAM" id="SSF100879">
    <property type="entry name" value="Lesion bypass DNA polymerase (Y-family), little finger domain"/>
    <property type="match status" value="1"/>
</dbReference>
<dbReference type="OrthoDB" id="1747274at2759"/>
<feature type="domain" description="UmuC" evidence="21">
    <location>
        <begin position="75"/>
        <end position="311"/>
    </location>
</feature>
<evidence type="ECO:0000313" key="24">
    <source>
        <dbReference type="WBParaSite" id="EVEC_0000661701-mRNA-1"/>
    </source>
</evidence>
<dbReference type="GO" id="GO:0006281">
    <property type="term" value="P:DNA repair"/>
    <property type="evidence" value="ECO:0007669"/>
    <property type="project" value="UniProtKB-KW"/>
</dbReference>
<dbReference type="InterPro" id="IPR043502">
    <property type="entry name" value="DNA/RNA_pol_sf"/>
</dbReference>
<dbReference type="InterPro" id="IPR043128">
    <property type="entry name" value="Rev_trsase/Diguanyl_cyclase"/>
</dbReference>
<keyword evidence="6" id="KW-0515">Mutator protein</keyword>
<dbReference type="GO" id="GO:0042276">
    <property type="term" value="P:error-prone translesion synthesis"/>
    <property type="evidence" value="ECO:0007669"/>
    <property type="project" value="TreeGrafter"/>
</dbReference>
<dbReference type="FunFam" id="3.30.1490.100:FF:000004">
    <property type="entry name" value="DNA polymerase IV"/>
    <property type="match status" value="1"/>
</dbReference>
<evidence type="ECO:0000256" key="4">
    <source>
        <dbReference type="ARBA" id="ARBA00012417"/>
    </source>
</evidence>
<dbReference type="GO" id="GO:0003684">
    <property type="term" value="F:damaged DNA binding"/>
    <property type="evidence" value="ECO:0007669"/>
    <property type="project" value="InterPro"/>
</dbReference>
<accession>A0A0N4V8E1</accession>
<dbReference type="SUPFAM" id="SSF56672">
    <property type="entry name" value="DNA/RNA polymerases"/>
    <property type="match status" value="1"/>
</dbReference>
<dbReference type="PANTHER" id="PTHR11076">
    <property type="entry name" value="DNA REPAIR POLYMERASE UMUC / TRANSFERASE FAMILY MEMBER"/>
    <property type="match status" value="1"/>
</dbReference>
<keyword evidence="14" id="KW-0460">Magnesium</keyword>
<keyword evidence="16" id="KW-0238">DNA-binding</keyword>
<dbReference type="FunFam" id="3.40.1170.60:FF:000002">
    <property type="entry name" value="Polymerase (DNA directed) kappa"/>
    <property type="match status" value="1"/>
</dbReference>
<keyword evidence="8" id="KW-0548">Nucleotidyltransferase</keyword>
<keyword evidence="11" id="KW-0227">DNA damage</keyword>
<keyword evidence="15" id="KW-0239">DNA-directed DNA polymerase</keyword>
<evidence type="ECO:0000256" key="5">
    <source>
        <dbReference type="ARBA" id="ARBA00016178"/>
    </source>
</evidence>
<dbReference type="Gene3D" id="1.10.150.20">
    <property type="entry name" value="5' to 3' exonuclease, C-terminal subdomain"/>
    <property type="match status" value="1"/>
</dbReference>
<dbReference type="FunFam" id="1.10.150.810:FF:000001">
    <property type="entry name" value="DNA polymerase kappa"/>
    <property type="match status" value="1"/>
</dbReference>
<evidence type="ECO:0000256" key="20">
    <source>
        <dbReference type="SAM" id="MobiDB-lite"/>
    </source>
</evidence>
<keyword evidence="17" id="KW-0234">DNA repair</keyword>
<keyword evidence="9" id="KW-0235">DNA replication</keyword>
<reference evidence="22 23" key="2">
    <citation type="submission" date="2018-10" db="EMBL/GenBank/DDBJ databases">
        <authorList>
            <consortium name="Pathogen Informatics"/>
        </authorList>
    </citation>
    <scope>NUCLEOTIDE SEQUENCE [LARGE SCALE GENOMIC DNA]</scope>
</reference>
<evidence type="ECO:0000256" key="13">
    <source>
        <dbReference type="ARBA" id="ARBA00022833"/>
    </source>
</evidence>
<sequence length="625" mass="70776">MSGLDKEKIEKIIEENTSANYEGHSKKRAKRISARIERNNELLKAFTQSEISKAEAEMDAYVDLLEDERDLSRIAVHVDMDAFFAAVEMRDDPSLRIVPMAVGSDSMLSTSNYIARRFGVRAAMPGFIAKKLCPELKIIPCNFAKYKKASKEARMIFGEYDQNFSMGSLDEAYLDVTECVANRIFPIDRQRVRYMGECICKLPLIPVEEQSEVKDFDKKEERCEKCGKTCVIVIDKVTFGTDVEEVVREMRFRVEQATGLTCSAGIAPNSMIAKISSDMNKPNGQFRVANDKEAVLNFMQHLPIRKVCGIGAVTEAVLKGLGIEKCGDLYEKRAFLSLLFSQRSYEHFLRIALGISSSYTALVVSDRESRRKSIGNERTFHPTNNMKVILEIMQELCSNLIQTLPKYEVLGGRSATCKMKFSTFDLITRCTTVNDIITDSVRLFAICERCIREEMKEGSKQLRLLGVQLSKLVFSGDKAEPCTSRTLSSYFSPKKRGKENNTDYDSDSSIDMFDSTAVEERMQFDSPRNGDLFGSPEVEENAPCISGQFCPICDRSLPMEIHLVNCHIDECLNRKAISEMEEREMQNSAVEVPDRARPRKGTVKEKQKRNVMKSDQKNVDLDELI</sequence>
<dbReference type="InterPro" id="IPR050116">
    <property type="entry name" value="DNA_polymerase-Y"/>
</dbReference>
<dbReference type="GO" id="GO:0003887">
    <property type="term" value="F:DNA-directed DNA polymerase activity"/>
    <property type="evidence" value="ECO:0007669"/>
    <property type="project" value="UniProtKB-KW"/>
</dbReference>
<dbReference type="InterPro" id="IPR036775">
    <property type="entry name" value="DNA_pol_Y-fam_lit_finger_sf"/>
</dbReference>
<dbReference type="GO" id="GO:0005634">
    <property type="term" value="C:nucleus"/>
    <property type="evidence" value="ECO:0007669"/>
    <property type="project" value="UniProtKB-SubCell"/>
</dbReference>
<dbReference type="CDD" id="cd03586">
    <property type="entry name" value="PolY_Pol_IV_kappa"/>
    <property type="match status" value="1"/>
</dbReference>
<dbReference type="InterPro" id="IPR024728">
    <property type="entry name" value="PolY_HhH_motif"/>
</dbReference>
<comment type="subcellular location">
    <subcellularLocation>
        <location evidence="2">Nucleus</location>
    </subcellularLocation>
</comment>
<evidence type="ECO:0000256" key="16">
    <source>
        <dbReference type="ARBA" id="ARBA00023125"/>
    </source>
</evidence>
<evidence type="ECO:0000256" key="1">
    <source>
        <dbReference type="ARBA" id="ARBA00001946"/>
    </source>
</evidence>
<dbReference type="WBParaSite" id="EVEC_0000661701-mRNA-1">
    <property type="protein sequence ID" value="EVEC_0000661701-mRNA-1"/>
    <property type="gene ID" value="EVEC_0000661701"/>
</dbReference>
<dbReference type="Gene3D" id="3.30.1490.100">
    <property type="entry name" value="DNA polymerase, Y-family, little finger domain"/>
    <property type="match status" value="1"/>
</dbReference>
<comment type="cofactor">
    <cofactor evidence="1">
        <name>Mg(2+)</name>
        <dbReference type="ChEBI" id="CHEBI:18420"/>
    </cofactor>
</comment>
<feature type="region of interest" description="Disordered" evidence="20">
    <location>
        <begin position="583"/>
        <end position="625"/>
    </location>
</feature>
<comment type="similarity">
    <text evidence="3">Belongs to the DNA polymerase type-Y family.</text>
</comment>
<protein>
    <recommendedName>
        <fullName evidence="5">DNA polymerase kappa</fullName>
        <ecNumber evidence="4">2.7.7.7</ecNumber>
    </recommendedName>
</protein>
<dbReference type="Gene3D" id="1.10.150.810">
    <property type="match status" value="1"/>
</dbReference>
<comment type="catalytic activity">
    <reaction evidence="19">
        <text>DNA(n) + a 2'-deoxyribonucleoside 5'-triphosphate = DNA(n+1) + diphosphate</text>
        <dbReference type="Rhea" id="RHEA:22508"/>
        <dbReference type="Rhea" id="RHEA-COMP:17339"/>
        <dbReference type="Rhea" id="RHEA-COMP:17340"/>
        <dbReference type="ChEBI" id="CHEBI:33019"/>
        <dbReference type="ChEBI" id="CHEBI:61560"/>
        <dbReference type="ChEBI" id="CHEBI:173112"/>
        <dbReference type="EC" id="2.7.7.7"/>
    </reaction>
</comment>
<evidence type="ECO:0000256" key="9">
    <source>
        <dbReference type="ARBA" id="ARBA00022705"/>
    </source>
</evidence>
<evidence type="ECO:0000313" key="22">
    <source>
        <dbReference type="EMBL" id="VDD91440.1"/>
    </source>
</evidence>
<dbReference type="STRING" id="51028.A0A0N4V8E1"/>
<reference evidence="24" key="1">
    <citation type="submission" date="2017-02" db="UniProtKB">
        <authorList>
            <consortium name="WormBaseParasite"/>
        </authorList>
    </citation>
    <scope>IDENTIFICATION</scope>
</reference>
<feature type="compositionally biased region" description="Basic residues" evidence="20">
    <location>
        <begin position="597"/>
        <end position="611"/>
    </location>
</feature>
<keyword evidence="18" id="KW-0539">Nucleus</keyword>
<evidence type="ECO:0000256" key="19">
    <source>
        <dbReference type="ARBA" id="ARBA00049244"/>
    </source>
</evidence>
<feature type="compositionally biased region" description="Basic and acidic residues" evidence="20">
    <location>
        <begin position="612"/>
        <end position="625"/>
    </location>
</feature>
<proteinExistence type="inferred from homology"/>
<dbReference type="InterPro" id="IPR001126">
    <property type="entry name" value="UmuC"/>
</dbReference>
<evidence type="ECO:0000259" key="21">
    <source>
        <dbReference type="PROSITE" id="PS50173"/>
    </source>
</evidence>
<dbReference type="Pfam" id="PF00817">
    <property type="entry name" value="IMS"/>
    <property type="match status" value="1"/>
</dbReference>
<dbReference type="PROSITE" id="PS50173">
    <property type="entry name" value="UMUC"/>
    <property type="match status" value="1"/>
</dbReference>
<evidence type="ECO:0000256" key="7">
    <source>
        <dbReference type="ARBA" id="ARBA00022679"/>
    </source>
</evidence>